<evidence type="ECO:0000313" key="2">
    <source>
        <dbReference type="Proteomes" id="UP000020406"/>
    </source>
</evidence>
<sequence>MSWPFYVRFAHESGDVPMWGACSIGPGCGTCVSIRSGMFDDRMWSDVWVPWPRSAACVGVACCNVETDHA</sequence>
<name>Z9JNV4_9GAMM</name>
<gene>
    <name evidence="1" type="ORF">AF72_00445</name>
</gene>
<dbReference type="Proteomes" id="UP000020406">
    <property type="component" value="Unassembled WGS sequence"/>
</dbReference>
<dbReference type="EMBL" id="JDSQ01000001">
    <property type="protein sequence ID" value="EWS79437.1"/>
    <property type="molecule type" value="Genomic_DNA"/>
</dbReference>
<reference evidence="1 2" key="1">
    <citation type="journal article" date="2014" name="Genome Announc.">
        <title>Draft Genome Sequence of Xylella fastidiosa Pear Leaf Scorch Strain in Taiwan.</title>
        <authorList>
            <person name="Su C.C."/>
            <person name="Deng W.L."/>
            <person name="Jan F.J."/>
            <person name="Chang C.J."/>
            <person name="Huang H."/>
            <person name="Chen J."/>
        </authorList>
    </citation>
    <scope>NUCLEOTIDE SEQUENCE [LARGE SCALE GENOMIC DNA]</scope>
    <source>
        <strain evidence="1 2">PLS229</strain>
    </source>
</reference>
<proteinExistence type="predicted"/>
<dbReference type="AlphaFoldDB" id="Z9JNV4"/>
<protein>
    <submittedName>
        <fullName evidence="1">Uncharacterized protein</fullName>
    </submittedName>
</protein>
<evidence type="ECO:0000313" key="1">
    <source>
        <dbReference type="EMBL" id="EWS79437.1"/>
    </source>
</evidence>
<organism evidence="1 2">
    <name type="scientific">Xylella taiwanensis</name>
    <dbReference type="NCBI Taxonomy" id="1444770"/>
    <lineage>
        <taxon>Bacteria</taxon>
        <taxon>Pseudomonadati</taxon>
        <taxon>Pseudomonadota</taxon>
        <taxon>Gammaproteobacteria</taxon>
        <taxon>Lysobacterales</taxon>
        <taxon>Lysobacteraceae</taxon>
        <taxon>Xylella</taxon>
    </lineage>
</organism>
<comment type="caution">
    <text evidence="1">The sequence shown here is derived from an EMBL/GenBank/DDBJ whole genome shotgun (WGS) entry which is preliminary data.</text>
</comment>
<accession>Z9JNV4</accession>
<dbReference type="STRING" id="1444770.AF72_00445"/>